<evidence type="ECO:0008006" key="4">
    <source>
        <dbReference type="Google" id="ProtNLM"/>
    </source>
</evidence>
<keyword evidence="1" id="KW-1133">Transmembrane helix</keyword>
<evidence type="ECO:0000313" key="2">
    <source>
        <dbReference type="EMBL" id="EUJ22788.1"/>
    </source>
</evidence>
<keyword evidence="1" id="KW-0472">Membrane</keyword>
<organism evidence="2 3">
    <name type="scientific">Listeria grandensis FSL F6-0971</name>
    <dbReference type="NCBI Taxonomy" id="1265819"/>
    <lineage>
        <taxon>Bacteria</taxon>
        <taxon>Bacillati</taxon>
        <taxon>Bacillota</taxon>
        <taxon>Bacilli</taxon>
        <taxon>Bacillales</taxon>
        <taxon>Listeriaceae</taxon>
        <taxon>Listeria</taxon>
    </lineage>
</organism>
<dbReference type="RefSeq" id="WP_036067072.1">
    <property type="nucleotide sequence ID" value="NZ_AODD01000017.1"/>
</dbReference>
<keyword evidence="3" id="KW-1185">Reference proteome</keyword>
<evidence type="ECO:0000313" key="3">
    <source>
        <dbReference type="Proteomes" id="UP000019253"/>
    </source>
</evidence>
<dbReference type="EMBL" id="AODD01000017">
    <property type="protein sequence ID" value="EUJ22788.1"/>
    <property type="molecule type" value="Genomic_DNA"/>
</dbReference>
<comment type="caution">
    <text evidence="2">The sequence shown here is derived from an EMBL/GenBank/DDBJ whole genome shotgun (WGS) entry which is preliminary data.</text>
</comment>
<name>W7BRC0_9LIST</name>
<keyword evidence="1" id="KW-0812">Transmembrane</keyword>
<protein>
    <recommendedName>
        <fullName evidence="4">Lipoprotein</fullName>
    </recommendedName>
</protein>
<dbReference type="Proteomes" id="UP000019253">
    <property type="component" value="Unassembled WGS sequence"/>
</dbReference>
<dbReference type="AlphaFoldDB" id="W7BRC0"/>
<feature type="transmembrane region" description="Helical" evidence="1">
    <location>
        <begin position="7"/>
        <end position="26"/>
    </location>
</feature>
<evidence type="ECO:0000256" key="1">
    <source>
        <dbReference type="SAM" id="Phobius"/>
    </source>
</evidence>
<gene>
    <name evidence="2" type="ORF">PGRAN_11556</name>
</gene>
<proteinExistence type="predicted"/>
<dbReference type="PROSITE" id="PS51257">
    <property type="entry name" value="PROKAR_LIPOPROTEIN"/>
    <property type="match status" value="1"/>
</dbReference>
<reference evidence="2 3" key="1">
    <citation type="journal article" date="2014" name="Int. J. Syst. Evol. Microbiol.">
        <title>Listeria floridensis sp. nov., Listeria aquatica sp. nov., Listeria cornellensis sp. nov., Listeria riparia sp. nov. and Listeria grandensis sp. nov., from agricultural and natural environments.</title>
        <authorList>
            <person name="den Bakker H.C."/>
            <person name="Warchocki S."/>
            <person name="Wright E.M."/>
            <person name="Allred A.F."/>
            <person name="Ahlstrom C."/>
            <person name="Manuel C.S."/>
            <person name="Stasiewicz M.J."/>
            <person name="Burrell A."/>
            <person name="Roof S."/>
            <person name="Strawn L."/>
            <person name="Fortes E.D."/>
            <person name="Nightingale K.K."/>
            <person name="Kephart D."/>
            <person name="Wiedmann M."/>
        </authorList>
    </citation>
    <scope>NUCLEOTIDE SEQUENCE [LARGE SCALE GENOMIC DNA]</scope>
    <source>
        <strain evidence="3">FSL F6-971</strain>
    </source>
</reference>
<accession>W7BRC0</accession>
<feature type="transmembrane region" description="Helical" evidence="1">
    <location>
        <begin position="32"/>
        <end position="53"/>
    </location>
</feature>
<sequence length="61" mass="7027">MQFIKSSAGAIIGVFVFFGCFLYVAFTTGYPFPMVMCLIATVAFALLTLQQYYHYRKRQKK</sequence>